<protein>
    <submittedName>
        <fullName evidence="2">Suppressor of fused domain protein</fullName>
    </submittedName>
</protein>
<organism evidence="2 3">
    <name type="scientific">Vibrio rotiferianus</name>
    <dbReference type="NCBI Taxonomy" id="190895"/>
    <lineage>
        <taxon>Bacteria</taxon>
        <taxon>Pseudomonadati</taxon>
        <taxon>Pseudomonadota</taxon>
        <taxon>Gammaproteobacteria</taxon>
        <taxon>Vibrionales</taxon>
        <taxon>Vibrionaceae</taxon>
        <taxon>Vibrio</taxon>
    </lineage>
</organism>
<dbReference type="AlphaFoldDB" id="A0A7Y3Z978"/>
<dbReference type="InterPro" id="IPR007768">
    <property type="entry name" value="Suppressor_of_fused"/>
</dbReference>
<gene>
    <name evidence="2" type="ORF">F0262_10310</name>
</gene>
<dbReference type="SUPFAM" id="SSF103359">
    <property type="entry name" value="Suppressor of Fused, N-terminal domain"/>
    <property type="match status" value="1"/>
</dbReference>
<dbReference type="InterPro" id="IPR020941">
    <property type="entry name" value="SUFU-like_domain"/>
</dbReference>
<evidence type="ECO:0000259" key="1">
    <source>
        <dbReference type="Pfam" id="PF05076"/>
    </source>
</evidence>
<reference evidence="2 3" key="1">
    <citation type="submission" date="2019-08" db="EMBL/GenBank/DDBJ databases">
        <title>Draft genome sequencing and comparative genomics of hatchery-associated Vibrios.</title>
        <authorList>
            <person name="Kehlet-Delgado H."/>
            <person name="Mueller R.S."/>
        </authorList>
    </citation>
    <scope>NUCLEOTIDE SEQUENCE [LARGE SCALE GENOMIC DNA]</scope>
    <source>
        <strain evidence="2 3">00-78-3</strain>
    </source>
</reference>
<dbReference type="InterPro" id="IPR037181">
    <property type="entry name" value="SUFU_N"/>
</dbReference>
<name>A0A7Y3Z978_9VIBR</name>
<evidence type="ECO:0000313" key="3">
    <source>
        <dbReference type="Proteomes" id="UP000572072"/>
    </source>
</evidence>
<evidence type="ECO:0000313" key="2">
    <source>
        <dbReference type="EMBL" id="NOH48450.1"/>
    </source>
</evidence>
<dbReference type="RefSeq" id="WP_171357881.1">
    <property type="nucleotide sequence ID" value="NZ_JBEWWM010000005.1"/>
</dbReference>
<comment type="caution">
    <text evidence="2">The sequence shown here is derived from an EMBL/GenBank/DDBJ whole genome shotgun (WGS) entry which is preliminary data.</text>
</comment>
<proteinExistence type="predicted"/>
<dbReference type="PANTHER" id="PTHR10928">
    <property type="entry name" value="SUPPRESSOR OF FUSED"/>
    <property type="match status" value="1"/>
</dbReference>
<dbReference type="PANTHER" id="PTHR10928:SF2">
    <property type="entry name" value="SUPPRESSOR OF FUSED HOMOLOG"/>
    <property type="match status" value="1"/>
</dbReference>
<dbReference type="Proteomes" id="UP000572072">
    <property type="component" value="Unassembled WGS sequence"/>
</dbReference>
<dbReference type="EMBL" id="VTYN01000008">
    <property type="protein sequence ID" value="NOH48450.1"/>
    <property type="molecule type" value="Genomic_DNA"/>
</dbReference>
<sequence>MDLSEYKKRYSASDAAPGWDAIDRALGDLYPGQEPKHYGTTIKHMIGGPDPIDGISIFDAGDHHHIVTYGFSSLYYDIESFDADFSGFGFELTIRLLKSENEPYWAMNMLQNIARYVFKSGKWFESGHYMPANGPIKQEYDTKLVGLAFVTDPQLGVIDTVHGKVEFLQVFGITQAEIDKIMSSDKNALNTTSKHQVVNPLLITDLDREEI</sequence>
<feature type="domain" description="Suppressor of fused-like" evidence="1">
    <location>
        <begin position="48"/>
        <end position="209"/>
    </location>
</feature>
<dbReference type="Pfam" id="PF05076">
    <property type="entry name" value="SUFU"/>
    <property type="match status" value="1"/>
</dbReference>
<dbReference type="GO" id="GO:0005737">
    <property type="term" value="C:cytoplasm"/>
    <property type="evidence" value="ECO:0007669"/>
    <property type="project" value="TreeGrafter"/>
</dbReference>
<accession>A0A7Y3Z978</accession>